<evidence type="ECO:0008006" key="2">
    <source>
        <dbReference type="Google" id="ProtNLM"/>
    </source>
</evidence>
<dbReference type="GO" id="GO:0051082">
    <property type="term" value="F:unfolded protein binding"/>
    <property type="evidence" value="ECO:0007669"/>
    <property type="project" value="InterPro"/>
</dbReference>
<dbReference type="EMBL" id="VSSQ01016901">
    <property type="protein sequence ID" value="MPM58686.1"/>
    <property type="molecule type" value="Genomic_DNA"/>
</dbReference>
<dbReference type="AlphaFoldDB" id="A0A645B0W6"/>
<dbReference type="Gene3D" id="3.10.420.10">
    <property type="entry name" value="SecB-like"/>
    <property type="match status" value="1"/>
</dbReference>
<sequence length="135" mass="15644">MKIQLKDWEIKNLNFSLLDENIKRESNSFDLESGNYFSEEKDDNVFGVSFKLKIHDKLFDLVVEAVFHFELLDEKVTEEFKLSSFPKVNAPAIAFPYLRAFVSNFTLQSGLEPVILPSINFVQLANRNSFEEDLT</sequence>
<accession>A0A645B0W6</accession>
<name>A0A645B0W6_9ZZZZ</name>
<comment type="caution">
    <text evidence="1">The sequence shown here is derived from an EMBL/GenBank/DDBJ whole genome shotgun (WGS) entry which is preliminary data.</text>
</comment>
<reference evidence="1" key="1">
    <citation type="submission" date="2019-08" db="EMBL/GenBank/DDBJ databases">
        <authorList>
            <person name="Kucharzyk K."/>
            <person name="Murdoch R.W."/>
            <person name="Higgins S."/>
            <person name="Loffler F."/>
        </authorList>
    </citation>
    <scope>NUCLEOTIDE SEQUENCE</scope>
</reference>
<dbReference type="GO" id="GO:0051262">
    <property type="term" value="P:protein tetramerization"/>
    <property type="evidence" value="ECO:0007669"/>
    <property type="project" value="InterPro"/>
</dbReference>
<dbReference type="Pfam" id="PF02556">
    <property type="entry name" value="SecB"/>
    <property type="match status" value="1"/>
</dbReference>
<dbReference type="SUPFAM" id="SSF54611">
    <property type="entry name" value="SecB-like"/>
    <property type="match status" value="1"/>
</dbReference>
<organism evidence="1">
    <name type="scientific">bioreactor metagenome</name>
    <dbReference type="NCBI Taxonomy" id="1076179"/>
    <lineage>
        <taxon>unclassified sequences</taxon>
        <taxon>metagenomes</taxon>
        <taxon>ecological metagenomes</taxon>
    </lineage>
</organism>
<dbReference type="InterPro" id="IPR003708">
    <property type="entry name" value="SecB"/>
</dbReference>
<proteinExistence type="predicted"/>
<dbReference type="InterPro" id="IPR035958">
    <property type="entry name" value="SecB-like_sf"/>
</dbReference>
<protein>
    <recommendedName>
        <fullName evidence="2">Protein-export protein SecB</fullName>
    </recommendedName>
</protein>
<evidence type="ECO:0000313" key="1">
    <source>
        <dbReference type="EMBL" id="MPM58686.1"/>
    </source>
</evidence>
<dbReference type="GO" id="GO:0015031">
    <property type="term" value="P:protein transport"/>
    <property type="evidence" value="ECO:0007669"/>
    <property type="project" value="InterPro"/>
</dbReference>
<gene>
    <name evidence="1" type="ORF">SDC9_105519</name>
</gene>